<evidence type="ECO:0000256" key="2">
    <source>
        <dbReference type="ARBA" id="ARBA00004123"/>
    </source>
</evidence>
<dbReference type="GO" id="GO:0000794">
    <property type="term" value="C:condensed nuclear chromosome"/>
    <property type="evidence" value="ECO:0007669"/>
    <property type="project" value="TreeGrafter"/>
</dbReference>
<dbReference type="Proteomes" id="UP000594262">
    <property type="component" value="Unplaced"/>
</dbReference>
<dbReference type="GeneID" id="136807132"/>
<keyword evidence="9" id="KW-0378">Hydrolase</keyword>
<feature type="coiled-coil region" evidence="19">
    <location>
        <begin position="849"/>
        <end position="914"/>
    </location>
</feature>
<dbReference type="GO" id="GO:0070192">
    <property type="term" value="P:chromosome organization involved in meiotic cell cycle"/>
    <property type="evidence" value="ECO:0007669"/>
    <property type="project" value="TreeGrafter"/>
</dbReference>
<dbReference type="FunFam" id="3.40.50.300:FF:000947">
    <property type="entry name" value="DNA repair protein RAD50"/>
    <property type="match status" value="1"/>
</dbReference>
<evidence type="ECO:0000256" key="8">
    <source>
        <dbReference type="ARBA" id="ARBA00022763"/>
    </source>
</evidence>
<evidence type="ECO:0000313" key="21">
    <source>
        <dbReference type="EnsemblMetazoa" id="CLYHEMP001254.1"/>
    </source>
</evidence>
<dbReference type="GO" id="GO:0007004">
    <property type="term" value="P:telomere maintenance via telomerase"/>
    <property type="evidence" value="ECO:0007669"/>
    <property type="project" value="TreeGrafter"/>
</dbReference>
<evidence type="ECO:0000256" key="1">
    <source>
        <dbReference type="ARBA" id="ARBA00001947"/>
    </source>
</evidence>
<dbReference type="GO" id="GO:0051880">
    <property type="term" value="F:G-quadruplex DNA binding"/>
    <property type="evidence" value="ECO:0007669"/>
    <property type="project" value="TreeGrafter"/>
</dbReference>
<feature type="coiled-coil region" evidence="19">
    <location>
        <begin position="743"/>
        <end position="777"/>
    </location>
</feature>
<evidence type="ECO:0000256" key="17">
    <source>
        <dbReference type="ARBA" id="ARBA00049360"/>
    </source>
</evidence>
<dbReference type="SUPFAM" id="SSF52540">
    <property type="entry name" value="P-loop containing nucleoside triphosphate hydrolases"/>
    <property type="match status" value="2"/>
</dbReference>
<dbReference type="Gene3D" id="1.10.287.1490">
    <property type="match status" value="1"/>
</dbReference>
<keyword evidence="7" id="KW-0547">Nucleotide-binding</keyword>
<accession>A0A7M5UME2</accession>
<dbReference type="InterPro" id="IPR004584">
    <property type="entry name" value="Rad50_eukaryotes"/>
</dbReference>
<keyword evidence="14" id="KW-0234">DNA repair</keyword>
<name>A0A7M5UME2_9CNID</name>
<evidence type="ECO:0000256" key="15">
    <source>
        <dbReference type="ARBA" id="ARBA00023242"/>
    </source>
</evidence>
<comment type="subcellular location">
    <subcellularLocation>
        <location evidence="3">Chromosome</location>
    </subcellularLocation>
    <subcellularLocation>
        <location evidence="2">Nucleus</location>
    </subcellularLocation>
</comment>
<dbReference type="PANTHER" id="PTHR18867:SF12">
    <property type="entry name" value="DNA REPAIR PROTEIN RAD50"/>
    <property type="match status" value="1"/>
</dbReference>
<evidence type="ECO:0000256" key="16">
    <source>
        <dbReference type="ARBA" id="ARBA00023254"/>
    </source>
</evidence>
<dbReference type="InterPro" id="IPR027417">
    <property type="entry name" value="P-loop_NTPase"/>
</dbReference>
<dbReference type="PROSITE" id="PS51131">
    <property type="entry name" value="ZN_HOOK"/>
    <property type="match status" value="1"/>
</dbReference>
<evidence type="ECO:0000256" key="10">
    <source>
        <dbReference type="ARBA" id="ARBA00022833"/>
    </source>
</evidence>
<proteinExistence type="inferred from homology"/>
<evidence type="ECO:0000256" key="19">
    <source>
        <dbReference type="SAM" id="Coils"/>
    </source>
</evidence>
<keyword evidence="12" id="KW-0460">Magnesium</keyword>
<dbReference type="GO" id="GO:0046872">
    <property type="term" value="F:metal ion binding"/>
    <property type="evidence" value="ECO:0007669"/>
    <property type="project" value="UniProtKB-UniRule"/>
</dbReference>
<protein>
    <recommendedName>
        <fullName evidence="20">Zinc-hook domain-containing protein</fullName>
    </recommendedName>
</protein>
<keyword evidence="10 18" id="KW-0862">Zinc</keyword>
<keyword evidence="22" id="KW-1185">Reference proteome</keyword>
<evidence type="ECO:0000259" key="20">
    <source>
        <dbReference type="PROSITE" id="PS51131"/>
    </source>
</evidence>
<dbReference type="InterPro" id="IPR038729">
    <property type="entry name" value="Rad50/SbcC_AAA"/>
</dbReference>
<feature type="binding site" evidence="18">
    <location>
        <position position="685"/>
    </location>
    <ligand>
        <name>Zn(2+)</name>
        <dbReference type="ChEBI" id="CHEBI:29105"/>
    </ligand>
</feature>
<dbReference type="GO" id="GO:0006302">
    <property type="term" value="P:double-strand break repair"/>
    <property type="evidence" value="ECO:0007669"/>
    <property type="project" value="InterPro"/>
</dbReference>
<reference evidence="21" key="1">
    <citation type="submission" date="2021-01" db="UniProtKB">
        <authorList>
            <consortium name="EnsemblMetazoa"/>
        </authorList>
    </citation>
    <scope>IDENTIFICATION</scope>
</reference>
<dbReference type="Pfam" id="PF04423">
    <property type="entry name" value="Rad50_zn_hook"/>
    <property type="match status" value="1"/>
</dbReference>
<feature type="coiled-coil region" evidence="19">
    <location>
        <begin position="322"/>
        <end position="356"/>
    </location>
</feature>
<comment type="catalytic activity">
    <reaction evidence="17">
        <text>ATP + H2O = ADP + phosphate + H(+)</text>
        <dbReference type="Rhea" id="RHEA:13065"/>
        <dbReference type="ChEBI" id="CHEBI:15377"/>
        <dbReference type="ChEBI" id="CHEBI:15378"/>
        <dbReference type="ChEBI" id="CHEBI:30616"/>
        <dbReference type="ChEBI" id="CHEBI:43474"/>
        <dbReference type="ChEBI" id="CHEBI:456216"/>
    </reaction>
</comment>
<keyword evidence="13 19" id="KW-0175">Coiled coil</keyword>
<keyword evidence="6 18" id="KW-0479">Metal-binding</keyword>
<dbReference type="OrthoDB" id="6021015at2759"/>
<feature type="coiled-coil region" evidence="19">
    <location>
        <begin position="408"/>
        <end position="524"/>
    </location>
</feature>
<evidence type="ECO:0000256" key="4">
    <source>
        <dbReference type="ARBA" id="ARBA00009439"/>
    </source>
</evidence>
<sequence length="1312" mass="151898">MAKIEKMKIMGIRSYSPEEGSVIEFQTPLTLIVGQNGCGKTTVIESLSYNISGNLPPGCKSATSFINDPKIAGESQVKGQVKLQFRDITGNQLISTRSCQSIQKAKKMESKAIEGVIQKINDDGKAVSLSSRCTDLTKEMISRLGVSKAVLDNVIFCHQENSYWPLGEGKALKEKFDAIFAATRYIKALESIRNLRKEQGGEVKTYASELGYLTETKNKAAEIKKDLSKAESQVLVTKDDIQKITRESKPIEDQLEELDKVSNDIMHINTNIVKMKSRKTELEKTIGELEQTIDQRFQGSFEELKLKQNDFASRLAKKETDLHDLKTRIGRIDIELNSLEERRTKLMQVQGRLEKETADHKALVKGRDDLINVLAKDFEISGYNSSSYEPHEADTFINKLKDVYIKSVEEGKKTKAHYKEELQEADKTIMKYQKSLNSYESIMDQKQKMIKTNQTKIDDLSSQLNRLAASENRIHNIEKQLRQKETELNEYRTDNDTERLENEIKELSRDKKDKESVLVTLKDEENLMLQNSAAQTKISMMEDDKAQKKDQFDGILRNRQGLLEDLFDTRPPAEELKPKLKNFLQRCQADSRKQTDELQKYHNKVTKLEMERNLAVKEQNKKEEKLNFSSQRVHDVCQENDYNEFRELVRQQVQSYHKNLSELSAYEKIYQKYLLDLSDDSQTGCPLCHRDFDSKRDIRNLINELETKIEDVPGTREALQQTLEQQKDLEQSILDIAPEKNQMDTLNEELPILEEKIRKLNLDIQKEKESLEKISTAKKATDQKEKNARTVEADVIKIDDLLYDLKDLDTSLNMERSKLKGVTEGRSMQSIRSEVQEKEVVIGSLSRKIDQKRDHLMEGQRKLSELEREVNQLNSTQLSLKTELQKQTQLQHQKAELTSTNQSYEREIREASGQLQPIRDQLELAVEDKKDKEMVLETFNNDVKDKLNKIKSKGDRIREMVASIQRYLDEGRDTALEDNQEQMRTVETRKKTKTDEKRAKTADYNDINEEISKQSILKREMDDNVKIMEKEREINDIEKKITDYRKELNQYGNFQDFQKDRGTLQEKLDEFRKRKAGLQGRLQGFEDEVKRCQRDLASSMYADADLKHCQKVIEMKTTELASQDLDKYYKALDRAIMRYHSLKLADINKIIKEYWVKTYQGGDIDTIEITAETDEDGSGASKSRRSYNYRVIMVKGATSLDMRGRCSAGQKVIASIIIRLALAETFCLNCGILALDEPTTNLDEQNIASLAHSLREIIDHRRQQKNFQLVIITHDEDFVQALGRSDYVENYFKVYKNETQHSKIKKMNFREL</sequence>
<evidence type="ECO:0000256" key="5">
    <source>
        <dbReference type="ARBA" id="ARBA00022454"/>
    </source>
</evidence>
<dbReference type="Gene3D" id="3.40.50.300">
    <property type="entry name" value="P-loop containing nucleotide triphosphate hydrolases"/>
    <property type="match status" value="2"/>
</dbReference>
<dbReference type="Pfam" id="PF13558">
    <property type="entry name" value="SbcC_Walker_B"/>
    <property type="match status" value="1"/>
</dbReference>
<evidence type="ECO:0000256" key="9">
    <source>
        <dbReference type="ARBA" id="ARBA00022801"/>
    </source>
</evidence>
<dbReference type="PANTHER" id="PTHR18867">
    <property type="entry name" value="RAD50"/>
    <property type="match status" value="1"/>
</dbReference>
<evidence type="ECO:0000256" key="6">
    <source>
        <dbReference type="ARBA" id="ARBA00022723"/>
    </source>
</evidence>
<feature type="domain" description="Zinc-hook" evidence="20">
    <location>
        <begin position="639"/>
        <end position="738"/>
    </location>
</feature>
<evidence type="ECO:0000256" key="14">
    <source>
        <dbReference type="ARBA" id="ARBA00023204"/>
    </source>
</evidence>
<feature type="coiled-coil region" evidence="19">
    <location>
        <begin position="584"/>
        <end position="627"/>
    </location>
</feature>
<dbReference type="InterPro" id="IPR013134">
    <property type="entry name" value="Zn_hook_RAD50"/>
</dbReference>
<evidence type="ECO:0000256" key="12">
    <source>
        <dbReference type="ARBA" id="ARBA00022842"/>
    </source>
</evidence>
<keyword evidence="8" id="KW-0227">DNA damage</keyword>
<dbReference type="GO" id="GO:0005524">
    <property type="term" value="F:ATP binding"/>
    <property type="evidence" value="ECO:0007669"/>
    <property type="project" value="UniProtKB-KW"/>
</dbReference>
<dbReference type="EnsemblMetazoa" id="CLYHEMT001254.1">
    <property type="protein sequence ID" value="CLYHEMP001254.1"/>
    <property type="gene ID" value="CLYHEMG001254"/>
</dbReference>
<dbReference type="GO" id="GO:0030870">
    <property type="term" value="C:Mre11 complex"/>
    <property type="evidence" value="ECO:0007669"/>
    <property type="project" value="InterPro"/>
</dbReference>
<evidence type="ECO:0000256" key="3">
    <source>
        <dbReference type="ARBA" id="ARBA00004286"/>
    </source>
</evidence>
<evidence type="ECO:0000256" key="13">
    <source>
        <dbReference type="ARBA" id="ARBA00023054"/>
    </source>
</evidence>
<comment type="similarity">
    <text evidence="4">Belongs to the SMC family. RAD50 subfamily.</text>
</comment>
<dbReference type="GO" id="GO:0016887">
    <property type="term" value="F:ATP hydrolysis activity"/>
    <property type="evidence" value="ECO:0007669"/>
    <property type="project" value="InterPro"/>
</dbReference>
<keyword evidence="15" id="KW-0539">Nucleus</keyword>
<keyword evidence="16" id="KW-0469">Meiosis</keyword>
<comment type="cofactor">
    <cofactor evidence="1">
        <name>Zn(2+)</name>
        <dbReference type="ChEBI" id="CHEBI:29105"/>
    </cofactor>
</comment>
<feature type="coiled-coil region" evidence="19">
    <location>
        <begin position="1027"/>
        <end position="1095"/>
    </location>
</feature>
<dbReference type="GO" id="GO:0003691">
    <property type="term" value="F:double-stranded telomeric DNA binding"/>
    <property type="evidence" value="ECO:0007669"/>
    <property type="project" value="TreeGrafter"/>
</dbReference>
<dbReference type="NCBIfam" id="TIGR00606">
    <property type="entry name" value="rad50"/>
    <property type="match status" value="1"/>
</dbReference>
<evidence type="ECO:0000313" key="22">
    <source>
        <dbReference type="Proteomes" id="UP000594262"/>
    </source>
</evidence>
<evidence type="ECO:0000256" key="11">
    <source>
        <dbReference type="ARBA" id="ARBA00022840"/>
    </source>
</evidence>
<keyword evidence="5" id="KW-0158">Chromosome</keyword>
<organism evidence="21 22">
    <name type="scientific">Clytia hemisphaerica</name>
    <dbReference type="NCBI Taxonomy" id="252671"/>
    <lineage>
        <taxon>Eukaryota</taxon>
        <taxon>Metazoa</taxon>
        <taxon>Cnidaria</taxon>
        <taxon>Hydrozoa</taxon>
        <taxon>Hydroidolina</taxon>
        <taxon>Leptothecata</taxon>
        <taxon>Obeliida</taxon>
        <taxon>Clytiidae</taxon>
        <taxon>Clytia</taxon>
    </lineage>
</organism>
<feature type="binding site" evidence="18">
    <location>
        <position position="688"/>
    </location>
    <ligand>
        <name>Zn(2+)</name>
        <dbReference type="ChEBI" id="CHEBI:29105"/>
    </ligand>
</feature>
<dbReference type="RefSeq" id="XP_066919810.1">
    <property type="nucleotide sequence ID" value="XM_067063709.1"/>
</dbReference>
<dbReference type="GO" id="GO:0000722">
    <property type="term" value="P:telomere maintenance via recombination"/>
    <property type="evidence" value="ECO:0007669"/>
    <property type="project" value="TreeGrafter"/>
</dbReference>
<evidence type="ECO:0000256" key="7">
    <source>
        <dbReference type="ARBA" id="ARBA00022741"/>
    </source>
</evidence>
<keyword evidence="11" id="KW-0067">ATP-binding</keyword>
<evidence type="ECO:0000256" key="18">
    <source>
        <dbReference type="PROSITE-ProRule" id="PRU00471"/>
    </source>
</evidence>
<dbReference type="Pfam" id="PF13476">
    <property type="entry name" value="AAA_23"/>
    <property type="match status" value="1"/>
</dbReference>
<dbReference type="GO" id="GO:0043047">
    <property type="term" value="F:single-stranded telomeric DNA binding"/>
    <property type="evidence" value="ECO:0007669"/>
    <property type="project" value="TreeGrafter"/>
</dbReference>